<keyword evidence="3" id="KW-1185">Reference proteome</keyword>
<protein>
    <recommendedName>
        <fullName evidence="1">Methyltransferase type 11 domain-containing protein</fullName>
    </recommendedName>
</protein>
<dbReference type="AlphaFoldDB" id="A0A081PHX4"/>
<dbReference type="InterPro" id="IPR013216">
    <property type="entry name" value="Methyltransf_11"/>
</dbReference>
<sequence length="223" mass="24894">MAESEERNKFKKLAGQLHCPSGDDGIKTADQMAQSNSNMISQTIQSLKIGPDDIILEIGPGNGSHLPEILSLNGTVRYNGVDISSTMVNEAIKLNQLPIQQGRADFGLSDGDFLNFKDAIFTKVFSVNTLYFWQHPVAYAREILRVLISGGHLYLTFASRDFMEKLPFTAYNFKLYHVSEVSDILKSAGFELGNLSSFTEKIRSNAGMDVEREFYILEAKKPE</sequence>
<dbReference type="SUPFAM" id="SSF53335">
    <property type="entry name" value="S-adenosyl-L-methionine-dependent methyltransferases"/>
    <property type="match status" value="1"/>
</dbReference>
<dbReference type="GO" id="GO:0008757">
    <property type="term" value="F:S-adenosylmethionine-dependent methyltransferase activity"/>
    <property type="evidence" value="ECO:0007669"/>
    <property type="project" value="InterPro"/>
</dbReference>
<organism evidence="2 3">
    <name type="scientific">Pedobacter antarcticus 4BY</name>
    <dbReference type="NCBI Taxonomy" id="1358423"/>
    <lineage>
        <taxon>Bacteria</taxon>
        <taxon>Pseudomonadati</taxon>
        <taxon>Bacteroidota</taxon>
        <taxon>Sphingobacteriia</taxon>
        <taxon>Sphingobacteriales</taxon>
        <taxon>Sphingobacteriaceae</taxon>
        <taxon>Pedobacter</taxon>
    </lineage>
</organism>
<dbReference type="Pfam" id="PF08241">
    <property type="entry name" value="Methyltransf_11"/>
    <property type="match status" value="1"/>
</dbReference>
<evidence type="ECO:0000313" key="2">
    <source>
        <dbReference type="EMBL" id="KEQ30297.1"/>
    </source>
</evidence>
<evidence type="ECO:0000313" key="3">
    <source>
        <dbReference type="Proteomes" id="UP000028007"/>
    </source>
</evidence>
<dbReference type="eggNOG" id="COG2226">
    <property type="taxonomic scope" value="Bacteria"/>
</dbReference>
<proteinExistence type="predicted"/>
<dbReference type="Proteomes" id="UP000028007">
    <property type="component" value="Unassembled WGS sequence"/>
</dbReference>
<name>A0A081PHX4_9SPHI</name>
<feature type="domain" description="Methyltransferase type 11" evidence="1">
    <location>
        <begin position="56"/>
        <end position="155"/>
    </location>
</feature>
<evidence type="ECO:0000259" key="1">
    <source>
        <dbReference type="Pfam" id="PF08241"/>
    </source>
</evidence>
<dbReference type="EMBL" id="JNFF01000046">
    <property type="protein sequence ID" value="KEQ30297.1"/>
    <property type="molecule type" value="Genomic_DNA"/>
</dbReference>
<reference evidence="2 3" key="1">
    <citation type="journal article" date="1992" name="Int. J. Syst. Bacteriol.">
        <title>Sphingobacterium antarcticus sp. nov. a Psychrotrophic Bacterium from the Soils of Schirmacher Oasis, Antarctica.</title>
        <authorList>
            <person name="Shivaji S."/>
            <person name="Ray M.K."/>
            <person name="Rao N.S."/>
            <person name="Saiserr L."/>
            <person name="Jagannadham M.V."/>
            <person name="Kumar G.S."/>
            <person name="Reddy G."/>
            <person name="Bhargava P.M."/>
        </authorList>
    </citation>
    <scope>NUCLEOTIDE SEQUENCE [LARGE SCALE GENOMIC DNA]</scope>
    <source>
        <strain evidence="2 3">4BY</strain>
    </source>
</reference>
<comment type="caution">
    <text evidence="2">The sequence shown here is derived from an EMBL/GenBank/DDBJ whole genome shotgun (WGS) entry which is preliminary data.</text>
</comment>
<dbReference type="CDD" id="cd02440">
    <property type="entry name" value="AdoMet_MTases"/>
    <property type="match status" value="1"/>
</dbReference>
<dbReference type="Gene3D" id="3.40.50.150">
    <property type="entry name" value="Vaccinia Virus protein VP39"/>
    <property type="match status" value="1"/>
</dbReference>
<accession>A0A081PHX4</accession>
<gene>
    <name evidence="2" type="ORF">N180_10105</name>
</gene>
<dbReference type="InterPro" id="IPR029063">
    <property type="entry name" value="SAM-dependent_MTases_sf"/>
</dbReference>